<dbReference type="OrthoDB" id="375217at2759"/>
<dbReference type="EMBL" id="LN835309">
    <property type="protein sequence ID" value="CRH02354.1"/>
    <property type="molecule type" value="Genomic_DNA"/>
</dbReference>
<dbReference type="InterPro" id="IPR013784">
    <property type="entry name" value="Carb-bd-like_fold"/>
</dbReference>
<protein>
    <recommendedName>
        <fullName evidence="8">ER membrane protein complex subunit 7 beta-sandwich domain-containing protein</fullName>
    </recommendedName>
</protein>
<feature type="domain" description="ER membrane protein complex subunit 7 beta-sandwich" evidence="8">
    <location>
        <begin position="49"/>
        <end position="164"/>
    </location>
</feature>
<evidence type="ECO:0000256" key="6">
    <source>
        <dbReference type="ARBA" id="ARBA00023136"/>
    </source>
</evidence>
<dbReference type="Pfam" id="PF09430">
    <property type="entry name" value="EMC7_beta-sandw"/>
    <property type="match status" value="1"/>
</dbReference>
<dbReference type="SUPFAM" id="SSF49452">
    <property type="entry name" value="Starch-binding domain-like"/>
    <property type="match status" value="1"/>
</dbReference>
<keyword evidence="5 7" id="KW-1133">Transmembrane helix</keyword>
<keyword evidence="10" id="KW-1185">Reference proteome</keyword>
<name>A0A1J1HAD8_PLARL</name>
<dbReference type="PANTHER" id="PTHR13605:SF4">
    <property type="entry name" value="ER MEMBRANE PROTEIN COMPLEX SUBUNIT 7"/>
    <property type="match status" value="1"/>
</dbReference>
<reference evidence="9 10" key="1">
    <citation type="submission" date="2015-04" db="EMBL/GenBank/DDBJ databases">
        <authorList>
            <consortium name="Pathogen Informatics"/>
        </authorList>
    </citation>
    <scope>NUCLEOTIDE SEQUENCE [LARGE SCALE GENOMIC DNA]</scope>
    <source>
        <strain evidence="9 10">SGS1</strain>
    </source>
</reference>
<gene>
    <name evidence="9" type="ORF">PRELSG_1408400</name>
</gene>
<dbReference type="VEuPathDB" id="PlasmoDB:PRELSG_1408400"/>
<evidence type="ECO:0000256" key="7">
    <source>
        <dbReference type="SAM" id="Phobius"/>
    </source>
</evidence>
<feature type="transmembrane region" description="Helical" evidence="7">
    <location>
        <begin position="157"/>
        <end position="176"/>
    </location>
</feature>
<evidence type="ECO:0000256" key="5">
    <source>
        <dbReference type="ARBA" id="ARBA00022989"/>
    </source>
</evidence>
<evidence type="ECO:0000259" key="8">
    <source>
        <dbReference type="Pfam" id="PF09430"/>
    </source>
</evidence>
<dbReference type="RefSeq" id="XP_028534875.1">
    <property type="nucleotide sequence ID" value="XM_028679131.1"/>
</dbReference>
<dbReference type="InterPro" id="IPR039163">
    <property type="entry name" value="EMC7"/>
</dbReference>
<dbReference type="AlphaFoldDB" id="A0A1J1HAD8"/>
<dbReference type="OMA" id="YEQISPF"/>
<dbReference type="KEGG" id="prel:PRELSG_1408400"/>
<evidence type="ECO:0000256" key="4">
    <source>
        <dbReference type="ARBA" id="ARBA00022729"/>
    </source>
</evidence>
<evidence type="ECO:0000313" key="9">
    <source>
        <dbReference type="EMBL" id="CRH02354.1"/>
    </source>
</evidence>
<comment type="similarity">
    <text evidence="2">Belongs to the EMC7 family.</text>
</comment>
<sequence length="205" mass="24286">MYKTIDKNIKSLKTVFFIIFICLYLKVSKCEEEYIDLKNNYIEGIVKANSDILLNCTVYLDSETYTKPKSNGKFVFTNVNEGAYTLFINHPYLEFNKFHVEVKHKMTKNNHKIYIVQAYELILPFEKNNLMVNNIVFEIKNFYEFLMPQKTFSLFKLLKSPLFLTFLFFLILLCLLPQMQKISESANEESFSQITYKSNFLESVK</sequence>
<accession>A0A1J1HAD8</accession>
<evidence type="ECO:0000256" key="1">
    <source>
        <dbReference type="ARBA" id="ARBA00004167"/>
    </source>
</evidence>
<evidence type="ECO:0000313" key="10">
    <source>
        <dbReference type="Proteomes" id="UP000220158"/>
    </source>
</evidence>
<dbReference type="GO" id="GO:0072546">
    <property type="term" value="C:EMC complex"/>
    <property type="evidence" value="ECO:0007669"/>
    <property type="project" value="TreeGrafter"/>
</dbReference>
<keyword evidence="3 7" id="KW-0812">Transmembrane</keyword>
<dbReference type="InterPro" id="IPR019008">
    <property type="entry name" value="Beta_sandwich_EMC7"/>
</dbReference>
<dbReference type="Gene3D" id="2.60.40.1120">
    <property type="entry name" value="Carboxypeptidase-like, regulatory domain"/>
    <property type="match status" value="1"/>
</dbReference>
<dbReference type="Proteomes" id="UP000220158">
    <property type="component" value="Chromosome 14"/>
</dbReference>
<evidence type="ECO:0000256" key="3">
    <source>
        <dbReference type="ARBA" id="ARBA00022692"/>
    </source>
</evidence>
<dbReference type="GeneID" id="39738514"/>
<keyword evidence="4" id="KW-0732">Signal</keyword>
<keyword evidence="6 7" id="KW-0472">Membrane</keyword>
<comment type="subcellular location">
    <subcellularLocation>
        <location evidence="1">Membrane</location>
        <topology evidence="1">Single-pass membrane protein</topology>
    </subcellularLocation>
</comment>
<evidence type="ECO:0000256" key="2">
    <source>
        <dbReference type="ARBA" id="ARBA00008880"/>
    </source>
</evidence>
<dbReference type="GO" id="GO:0030246">
    <property type="term" value="F:carbohydrate binding"/>
    <property type="evidence" value="ECO:0007669"/>
    <property type="project" value="InterPro"/>
</dbReference>
<proteinExistence type="inferred from homology"/>
<dbReference type="PANTHER" id="PTHR13605">
    <property type="entry name" value="ER MEMBRANE PROTEIN COMPLEX SUBUNIT 7"/>
    <property type="match status" value="1"/>
</dbReference>
<organism evidence="9 10">
    <name type="scientific">Plasmodium relictum</name>
    <dbReference type="NCBI Taxonomy" id="85471"/>
    <lineage>
        <taxon>Eukaryota</taxon>
        <taxon>Sar</taxon>
        <taxon>Alveolata</taxon>
        <taxon>Apicomplexa</taxon>
        <taxon>Aconoidasida</taxon>
        <taxon>Haemosporida</taxon>
        <taxon>Plasmodiidae</taxon>
        <taxon>Plasmodium</taxon>
        <taxon>Plasmodium (Haemamoeba)</taxon>
    </lineage>
</organism>